<dbReference type="Pfam" id="PF13196">
    <property type="entry name" value="DUF4012"/>
    <property type="match status" value="1"/>
</dbReference>
<sequence>MPSHARVIQKKSHVVRNTCLIIVALLLVMVGAAGIVGFQFYQSAMRAKTHLNNVISQAKVISSGSTDEMVKSLSDVSYIQQETAAAKQEVSGPLWGFAEKLPQVGGDVATVRTTIDTLDDFAQTTLPALSKTVTGLSDANLSSGDGQLNMEPIIAAAKQMSTVNQSMQKQAKTIESLPEPKIPMVKNALDQGRDKMSTMAQATESLSGLLNMMPNFLGANGARNYVLLAQTNSEIRGSGGLVGSAGSVSADNGKITVGTFHADAEFPTNVAAADANEQGDSTLYNGLYLGQYVHNVSSTPDFPRVATMAQKFWKAASFGGDSDGVMSLDPVALQALIGATGDVTLSDGRVLNGSNTAEFLLSTVYKDLAVSEQDKYFSETAAQTVDHLFSDMNTQKLMTVAKTMMTMAQQRHLYFWSFHDEDLAALRSAGLTGEITNDAQNPVTGVYLNQMQASKMDWYIKRNSTVKKTGDNTYHVSYTLTNTLKASQASSLPEYVTANAKNGVALDRVMLYTPAGGEISNIASSNGSKFTAVQAPNHMAYMADLSIAPEVSITVEYDVTTTQGAANLKLDQTPTTGDPAITYQY</sequence>
<organism evidence="2 3">
    <name type="scientific">Bifidobacterium felsineum</name>
    <dbReference type="NCBI Taxonomy" id="2045440"/>
    <lineage>
        <taxon>Bacteria</taxon>
        <taxon>Bacillati</taxon>
        <taxon>Actinomycetota</taxon>
        <taxon>Actinomycetes</taxon>
        <taxon>Bifidobacteriales</taxon>
        <taxon>Bifidobacteriaceae</taxon>
        <taxon>Bifidobacterium</taxon>
    </lineage>
</organism>
<protein>
    <recommendedName>
        <fullName evidence="4">Chemotaxis protein</fullName>
    </recommendedName>
</protein>
<evidence type="ECO:0000256" key="1">
    <source>
        <dbReference type="SAM" id="Phobius"/>
    </source>
</evidence>
<feature type="transmembrane region" description="Helical" evidence="1">
    <location>
        <begin position="20"/>
        <end position="41"/>
    </location>
</feature>
<dbReference type="Proteomes" id="UP000229239">
    <property type="component" value="Unassembled WGS sequence"/>
</dbReference>
<keyword evidence="3" id="KW-1185">Reference proteome</keyword>
<reference evidence="3" key="1">
    <citation type="submission" date="2017-10" db="EMBL/GenBank/DDBJ databases">
        <title>Draft genome sequences of strains TRE 1, TRE 9, TRE H and TRI 7, isolated from tamarins, belonging to four potential novel Bifidobacterium species.</title>
        <authorList>
            <person name="Mattarelli P."/>
            <person name="Modesto M."/>
            <person name="Puglisi E."/>
            <person name="Morelli L."/>
            <person name="Bonetti A."/>
            <person name="Spezio C."/>
            <person name="Sandri C."/>
        </authorList>
    </citation>
    <scope>NUCLEOTIDE SEQUENCE [LARGE SCALE GENOMIC DNA]</scope>
    <source>
        <strain evidence="3">TREH</strain>
    </source>
</reference>
<evidence type="ECO:0008006" key="4">
    <source>
        <dbReference type="Google" id="ProtNLM"/>
    </source>
</evidence>
<name>A0A2M9HJI6_9BIFI</name>
<keyword evidence="1" id="KW-0472">Membrane</keyword>
<gene>
    <name evidence="2" type="ORF">CSQ86_07725</name>
</gene>
<dbReference type="OrthoDB" id="3223041at2"/>
<dbReference type="AlphaFoldDB" id="A0A2M9HJI6"/>
<proteinExistence type="predicted"/>
<dbReference type="EMBL" id="PEBJ01000003">
    <property type="protein sequence ID" value="PJM76971.1"/>
    <property type="molecule type" value="Genomic_DNA"/>
</dbReference>
<comment type="caution">
    <text evidence="2">The sequence shown here is derived from an EMBL/GenBank/DDBJ whole genome shotgun (WGS) entry which is preliminary data.</text>
</comment>
<keyword evidence="1" id="KW-0812">Transmembrane</keyword>
<evidence type="ECO:0000313" key="2">
    <source>
        <dbReference type="EMBL" id="PJM76971.1"/>
    </source>
</evidence>
<keyword evidence="1" id="KW-1133">Transmembrane helix</keyword>
<dbReference type="InterPro" id="IPR025101">
    <property type="entry name" value="DUF4012"/>
</dbReference>
<accession>A0A2M9HJI6</accession>
<evidence type="ECO:0000313" key="3">
    <source>
        <dbReference type="Proteomes" id="UP000229239"/>
    </source>
</evidence>